<feature type="non-terminal residue" evidence="1">
    <location>
        <position position="108"/>
    </location>
</feature>
<name>X1SRA5_9ZZZZ</name>
<proteinExistence type="predicted"/>
<protein>
    <recommendedName>
        <fullName evidence="2">TIGR01210 family radical SAM protein</fullName>
    </recommendedName>
</protein>
<organism evidence="1">
    <name type="scientific">marine sediment metagenome</name>
    <dbReference type="NCBI Taxonomy" id="412755"/>
    <lineage>
        <taxon>unclassified sequences</taxon>
        <taxon>metagenomes</taxon>
        <taxon>ecological metagenomes</taxon>
    </lineage>
</organism>
<evidence type="ECO:0000313" key="1">
    <source>
        <dbReference type="EMBL" id="GAI81676.1"/>
    </source>
</evidence>
<dbReference type="EMBL" id="BARW01010885">
    <property type="protein sequence ID" value="GAI81676.1"/>
    <property type="molecule type" value="Genomic_DNA"/>
</dbReference>
<evidence type="ECO:0008006" key="2">
    <source>
        <dbReference type="Google" id="ProtNLM"/>
    </source>
</evidence>
<sequence>MKFNPKFAKLIKSTRESFLAKRSHTRKLIYWEENHRLRDGPGKALVFIIPTRGCSWAMSQSGGCSICGYLYDNPEQPDFEKIVESFDKIIRESIQDNQVYSIKLFTSG</sequence>
<reference evidence="1" key="1">
    <citation type="journal article" date="2014" name="Front. Microbiol.">
        <title>High frequency of phylogenetically diverse reductive dehalogenase-homologous genes in deep subseafloor sedimentary metagenomes.</title>
        <authorList>
            <person name="Kawai M."/>
            <person name="Futagami T."/>
            <person name="Toyoda A."/>
            <person name="Takaki Y."/>
            <person name="Nishi S."/>
            <person name="Hori S."/>
            <person name="Arai W."/>
            <person name="Tsubouchi T."/>
            <person name="Morono Y."/>
            <person name="Uchiyama I."/>
            <person name="Ito T."/>
            <person name="Fujiyama A."/>
            <person name="Inagaki F."/>
            <person name="Takami H."/>
        </authorList>
    </citation>
    <scope>NUCLEOTIDE SEQUENCE</scope>
    <source>
        <strain evidence="1">Expedition CK06-06</strain>
    </source>
</reference>
<comment type="caution">
    <text evidence="1">The sequence shown here is derived from an EMBL/GenBank/DDBJ whole genome shotgun (WGS) entry which is preliminary data.</text>
</comment>
<gene>
    <name evidence="1" type="ORF">S12H4_21228</name>
</gene>
<accession>X1SRA5</accession>
<dbReference type="AlphaFoldDB" id="X1SRA5"/>